<accession>A0ABW3VRT4</accession>
<reference evidence="2" key="1">
    <citation type="journal article" date="2019" name="Int. J. Syst. Evol. Microbiol.">
        <title>The Global Catalogue of Microorganisms (GCM) 10K type strain sequencing project: providing services to taxonomists for standard genome sequencing and annotation.</title>
        <authorList>
            <consortium name="The Broad Institute Genomics Platform"/>
            <consortium name="The Broad Institute Genome Sequencing Center for Infectious Disease"/>
            <person name="Wu L."/>
            <person name="Ma J."/>
        </authorList>
    </citation>
    <scope>NUCLEOTIDE SEQUENCE [LARGE SCALE GENOMIC DNA]</scope>
    <source>
        <strain evidence="2">CCUG 49018</strain>
    </source>
</reference>
<proteinExistence type="predicted"/>
<keyword evidence="2" id="KW-1185">Reference proteome</keyword>
<protein>
    <submittedName>
        <fullName evidence="1">Uncharacterized protein</fullName>
    </submittedName>
</protein>
<evidence type="ECO:0000313" key="1">
    <source>
        <dbReference type="EMBL" id="MFD1237388.1"/>
    </source>
</evidence>
<evidence type="ECO:0000313" key="2">
    <source>
        <dbReference type="Proteomes" id="UP001597182"/>
    </source>
</evidence>
<name>A0ABW3VRT4_9PSEU</name>
<dbReference type="RefSeq" id="WP_379653280.1">
    <property type="nucleotide sequence ID" value="NZ_JBHTMB010000287.1"/>
</dbReference>
<dbReference type="Proteomes" id="UP001597182">
    <property type="component" value="Unassembled WGS sequence"/>
</dbReference>
<dbReference type="EMBL" id="JBHTMB010000287">
    <property type="protein sequence ID" value="MFD1237388.1"/>
    <property type="molecule type" value="Genomic_DNA"/>
</dbReference>
<gene>
    <name evidence="1" type="ORF">ACFQ34_29245</name>
</gene>
<comment type="caution">
    <text evidence="1">The sequence shown here is derived from an EMBL/GenBank/DDBJ whole genome shotgun (WGS) entry which is preliminary data.</text>
</comment>
<organism evidence="1 2">
    <name type="scientific">Pseudonocardia benzenivorans</name>
    <dbReference type="NCBI Taxonomy" id="228005"/>
    <lineage>
        <taxon>Bacteria</taxon>
        <taxon>Bacillati</taxon>
        <taxon>Actinomycetota</taxon>
        <taxon>Actinomycetes</taxon>
        <taxon>Pseudonocardiales</taxon>
        <taxon>Pseudonocardiaceae</taxon>
        <taxon>Pseudonocardia</taxon>
    </lineage>
</organism>
<sequence length="122" mass="13514">MPLGVTAAEARERWEPIVAQWETDLEAERAASLARTSLLPVDSPATAVELDDWVRRHREPADFDDHPHPVSGQLQRMDPLRELLHLAGTRRALLAAHDGPPPTALLARIADRERALIAALQV</sequence>